<dbReference type="InterPro" id="IPR018060">
    <property type="entry name" value="HTH_AraC"/>
</dbReference>
<protein>
    <submittedName>
        <fullName evidence="5">Helix-turn-helix domain-containing protein</fullName>
    </submittedName>
</protein>
<accession>A0ABW5PA77</accession>
<dbReference type="SUPFAM" id="SSF51215">
    <property type="entry name" value="Regulatory protein AraC"/>
    <property type="match status" value="1"/>
</dbReference>
<organism evidence="5 6">
    <name type="scientific">Paenibacillus gansuensis</name>
    <dbReference type="NCBI Taxonomy" id="306542"/>
    <lineage>
        <taxon>Bacteria</taxon>
        <taxon>Bacillati</taxon>
        <taxon>Bacillota</taxon>
        <taxon>Bacilli</taxon>
        <taxon>Bacillales</taxon>
        <taxon>Paenibacillaceae</taxon>
        <taxon>Paenibacillus</taxon>
    </lineage>
</organism>
<dbReference type="Pfam" id="PF12833">
    <property type="entry name" value="HTH_18"/>
    <property type="match status" value="1"/>
</dbReference>
<dbReference type="EMBL" id="JBHUME010000002">
    <property type="protein sequence ID" value="MFD2611152.1"/>
    <property type="molecule type" value="Genomic_DNA"/>
</dbReference>
<dbReference type="SMART" id="SM00342">
    <property type="entry name" value="HTH_ARAC"/>
    <property type="match status" value="1"/>
</dbReference>
<evidence type="ECO:0000256" key="1">
    <source>
        <dbReference type="ARBA" id="ARBA00023015"/>
    </source>
</evidence>
<dbReference type="InterPro" id="IPR037923">
    <property type="entry name" value="HTH-like"/>
</dbReference>
<dbReference type="Proteomes" id="UP001597541">
    <property type="component" value="Unassembled WGS sequence"/>
</dbReference>
<evidence type="ECO:0000313" key="6">
    <source>
        <dbReference type="Proteomes" id="UP001597541"/>
    </source>
</evidence>
<reference evidence="6" key="1">
    <citation type="journal article" date="2019" name="Int. J. Syst. Evol. Microbiol.">
        <title>The Global Catalogue of Microorganisms (GCM) 10K type strain sequencing project: providing services to taxonomists for standard genome sequencing and annotation.</title>
        <authorList>
            <consortium name="The Broad Institute Genomics Platform"/>
            <consortium name="The Broad Institute Genome Sequencing Center for Infectious Disease"/>
            <person name="Wu L."/>
            <person name="Ma J."/>
        </authorList>
    </citation>
    <scope>NUCLEOTIDE SEQUENCE [LARGE SCALE GENOMIC DNA]</scope>
    <source>
        <strain evidence="6">KCTC 3950</strain>
    </source>
</reference>
<dbReference type="Pfam" id="PF02311">
    <property type="entry name" value="AraC_binding"/>
    <property type="match status" value="1"/>
</dbReference>
<dbReference type="Gene3D" id="1.10.10.60">
    <property type="entry name" value="Homeodomain-like"/>
    <property type="match status" value="2"/>
</dbReference>
<evidence type="ECO:0000256" key="2">
    <source>
        <dbReference type="ARBA" id="ARBA00023125"/>
    </source>
</evidence>
<dbReference type="PRINTS" id="PR00032">
    <property type="entry name" value="HTHARAC"/>
</dbReference>
<keyword evidence="6" id="KW-1185">Reference proteome</keyword>
<proteinExistence type="predicted"/>
<evidence type="ECO:0000313" key="5">
    <source>
        <dbReference type="EMBL" id="MFD2611152.1"/>
    </source>
</evidence>
<dbReference type="InterPro" id="IPR014710">
    <property type="entry name" value="RmlC-like_jellyroll"/>
</dbReference>
<dbReference type="SUPFAM" id="SSF46689">
    <property type="entry name" value="Homeodomain-like"/>
    <property type="match status" value="2"/>
</dbReference>
<dbReference type="InterPro" id="IPR003313">
    <property type="entry name" value="AraC-bd"/>
</dbReference>
<dbReference type="InterPro" id="IPR020449">
    <property type="entry name" value="Tscrpt_reg_AraC-type_HTH"/>
</dbReference>
<sequence>MNKDLLKEDRVHGDPVYPLSIYDISCPPEQPLLELHWHDELEFLLVTEGSAVFRVGIQDYEVDAGEAIFVNSGELHSGFITNGELCAFRAVVFHADLLGGRSADSLHELYMQPMLDRKFAPPVYLTRKAGGHAYVLDLLHELFELNTSRPPAFELATKGLLCLGMSRLLQLSSPPAADRSGSGSKTERLKRVLEYIESHYKEPIQLHQLASLLSVNESYFCRFFKSYTMKSPIEYINTYRVQQAALLLRGTGKSIMEIALDCGFANLSYFNLTFKDRFGCTPTAYRRAYTESQRG</sequence>
<name>A0ABW5PA77_9BACL</name>
<dbReference type="CDD" id="cd02208">
    <property type="entry name" value="cupin_RmlC-like"/>
    <property type="match status" value="1"/>
</dbReference>
<evidence type="ECO:0000256" key="3">
    <source>
        <dbReference type="ARBA" id="ARBA00023163"/>
    </source>
</evidence>
<dbReference type="InterPro" id="IPR009057">
    <property type="entry name" value="Homeodomain-like_sf"/>
</dbReference>
<dbReference type="PANTHER" id="PTHR43280:SF28">
    <property type="entry name" value="HTH-TYPE TRANSCRIPTIONAL ACTIVATOR RHAS"/>
    <property type="match status" value="1"/>
</dbReference>
<dbReference type="PANTHER" id="PTHR43280">
    <property type="entry name" value="ARAC-FAMILY TRANSCRIPTIONAL REGULATOR"/>
    <property type="match status" value="1"/>
</dbReference>
<dbReference type="Gene3D" id="2.60.120.10">
    <property type="entry name" value="Jelly Rolls"/>
    <property type="match status" value="1"/>
</dbReference>
<dbReference type="PROSITE" id="PS01124">
    <property type="entry name" value="HTH_ARAC_FAMILY_2"/>
    <property type="match status" value="1"/>
</dbReference>
<keyword evidence="3" id="KW-0804">Transcription</keyword>
<comment type="caution">
    <text evidence="5">The sequence shown here is derived from an EMBL/GenBank/DDBJ whole genome shotgun (WGS) entry which is preliminary data.</text>
</comment>
<evidence type="ECO:0000259" key="4">
    <source>
        <dbReference type="PROSITE" id="PS01124"/>
    </source>
</evidence>
<feature type="domain" description="HTH araC/xylS-type" evidence="4">
    <location>
        <begin position="190"/>
        <end position="288"/>
    </location>
</feature>
<gene>
    <name evidence="5" type="ORF">ACFSUF_01785</name>
</gene>
<keyword evidence="1" id="KW-0805">Transcription regulation</keyword>
<dbReference type="RefSeq" id="WP_377599508.1">
    <property type="nucleotide sequence ID" value="NZ_JBHUME010000002.1"/>
</dbReference>
<dbReference type="InterPro" id="IPR018062">
    <property type="entry name" value="HTH_AraC-typ_CS"/>
</dbReference>
<keyword evidence="2" id="KW-0238">DNA-binding</keyword>
<dbReference type="PROSITE" id="PS00041">
    <property type="entry name" value="HTH_ARAC_FAMILY_1"/>
    <property type="match status" value="1"/>
</dbReference>